<evidence type="ECO:0000256" key="7">
    <source>
        <dbReference type="ARBA" id="ARBA00023062"/>
    </source>
</evidence>
<feature type="binding site" evidence="10">
    <location>
        <position position="133"/>
    </location>
    <ligand>
        <name>FAD</name>
        <dbReference type="ChEBI" id="CHEBI:57692"/>
    </ligand>
</feature>
<dbReference type="GO" id="GO:0000166">
    <property type="term" value="F:nucleotide binding"/>
    <property type="evidence" value="ECO:0007669"/>
    <property type="project" value="UniProtKB-KW"/>
</dbReference>
<evidence type="ECO:0000256" key="6">
    <source>
        <dbReference type="ARBA" id="ARBA00023002"/>
    </source>
</evidence>
<dbReference type="AlphaFoldDB" id="A0A4S4BLF6"/>
<feature type="domain" description="Proline dehydrogenase" evidence="11">
    <location>
        <begin position="45"/>
        <end position="296"/>
    </location>
</feature>
<dbReference type="EC" id="1.5.5.2" evidence="2"/>
<keyword evidence="13" id="KW-1185">Reference proteome</keyword>
<proteinExistence type="predicted"/>
<dbReference type="InterPro" id="IPR002872">
    <property type="entry name" value="Proline_DH_dom"/>
</dbReference>
<evidence type="ECO:0000256" key="2">
    <source>
        <dbReference type="ARBA" id="ARBA00012695"/>
    </source>
</evidence>
<evidence type="ECO:0000256" key="1">
    <source>
        <dbReference type="ARBA" id="ARBA00004739"/>
    </source>
</evidence>
<keyword evidence="6" id="KW-0560">Oxidoreductase</keyword>
<accession>A0A4S4BLF6</accession>
<dbReference type="EMBL" id="SSNT01000035">
    <property type="protein sequence ID" value="THF74646.1"/>
    <property type="molecule type" value="Genomic_DNA"/>
</dbReference>
<dbReference type="Pfam" id="PF01619">
    <property type="entry name" value="Pro_dh"/>
    <property type="match status" value="1"/>
</dbReference>
<evidence type="ECO:0000256" key="4">
    <source>
        <dbReference type="ARBA" id="ARBA00022741"/>
    </source>
</evidence>
<dbReference type="InterPro" id="IPR008219">
    <property type="entry name" value="PRODH_bac_arc"/>
</dbReference>
<reference evidence="12 13" key="1">
    <citation type="submission" date="2019-04" db="EMBL/GenBank/DDBJ databases">
        <title>Bacillus sediminilitoris sp. nov., isolated from a tidal flat sediment on the East China Sea.</title>
        <authorList>
            <person name="Wei Y."/>
            <person name="Mao H."/>
            <person name="Fang J."/>
        </authorList>
    </citation>
    <scope>NUCLEOTIDE SEQUENCE [LARGE SCALE GENOMIC DNA]</scope>
    <source>
        <strain evidence="12 13">DSL-17</strain>
    </source>
</reference>
<dbReference type="SUPFAM" id="SSF51730">
    <property type="entry name" value="FAD-linked oxidoreductase"/>
    <property type="match status" value="1"/>
</dbReference>
<feature type="binding site" evidence="10">
    <location>
        <begin position="224"/>
        <end position="225"/>
    </location>
    <ligand>
        <name>FAD</name>
        <dbReference type="ChEBI" id="CHEBI:57692"/>
    </ligand>
</feature>
<dbReference type="OrthoDB" id="9773461at2"/>
<evidence type="ECO:0000259" key="11">
    <source>
        <dbReference type="Pfam" id="PF01619"/>
    </source>
</evidence>
<gene>
    <name evidence="12" type="ORF">E6W99_25060</name>
</gene>
<comment type="cofactor">
    <cofactor evidence="10">
        <name>FAD</name>
        <dbReference type="ChEBI" id="CHEBI:57692"/>
    </cofactor>
    <text evidence="10">Binds 1 FAD per subunit.</text>
</comment>
<dbReference type="Proteomes" id="UP000310334">
    <property type="component" value="Unassembled WGS sequence"/>
</dbReference>
<dbReference type="GO" id="GO:0004657">
    <property type="term" value="F:proline dehydrogenase activity"/>
    <property type="evidence" value="ECO:0007669"/>
    <property type="project" value="UniProtKB-EC"/>
</dbReference>
<evidence type="ECO:0000256" key="10">
    <source>
        <dbReference type="PIRSR" id="PIRSR000196-2"/>
    </source>
</evidence>
<feature type="binding site" evidence="10">
    <location>
        <position position="161"/>
    </location>
    <ligand>
        <name>FAD</name>
        <dbReference type="ChEBI" id="CHEBI:57692"/>
    </ligand>
</feature>
<keyword evidence="4 10" id="KW-0547">Nucleotide-binding</keyword>
<dbReference type="GO" id="GO:0010133">
    <property type="term" value="P:L-proline catabolic process to L-glutamate"/>
    <property type="evidence" value="ECO:0007669"/>
    <property type="project" value="UniProtKB-UniPathway"/>
</dbReference>
<dbReference type="InterPro" id="IPR015659">
    <property type="entry name" value="Proline_oxidase"/>
</dbReference>
<evidence type="ECO:0000256" key="9">
    <source>
        <dbReference type="PIRSR" id="PIRSR000196-1"/>
    </source>
</evidence>
<dbReference type="Gene3D" id="3.20.20.220">
    <property type="match status" value="1"/>
</dbReference>
<organism evidence="12 13">
    <name type="scientific">Metabacillus sediminilitoris</name>
    <dbReference type="NCBI Taxonomy" id="2567941"/>
    <lineage>
        <taxon>Bacteria</taxon>
        <taxon>Bacillati</taxon>
        <taxon>Bacillota</taxon>
        <taxon>Bacilli</taxon>
        <taxon>Bacillales</taxon>
        <taxon>Bacillaceae</taxon>
        <taxon>Metabacillus</taxon>
    </lineage>
</organism>
<feature type="binding site" evidence="9">
    <location>
        <position position="98"/>
    </location>
    <ligand>
        <name>substrate</name>
    </ligand>
</feature>
<evidence type="ECO:0000256" key="8">
    <source>
        <dbReference type="ARBA" id="ARBA00048779"/>
    </source>
</evidence>
<dbReference type="InterPro" id="IPR029041">
    <property type="entry name" value="FAD-linked_oxidoreductase-like"/>
</dbReference>
<dbReference type="PANTHER" id="PTHR13914:SF0">
    <property type="entry name" value="PROLINE DEHYDROGENASE 1, MITOCHONDRIAL"/>
    <property type="match status" value="1"/>
</dbReference>
<comment type="catalytic activity">
    <reaction evidence="8">
        <text>L-proline + a quinone = (S)-1-pyrroline-5-carboxylate + a quinol + H(+)</text>
        <dbReference type="Rhea" id="RHEA:23784"/>
        <dbReference type="ChEBI" id="CHEBI:15378"/>
        <dbReference type="ChEBI" id="CHEBI:17388"/>
        <dbReference type="ChEBI" id="CHEBI:24646"/>
        <dbReference type="ChEBI" id="CHEBI:60039"/>
        <dbReference type="ChEBI" id="CHEBI:132124"/>
        <dbReference type="EC" id="1.5.5.2"/>
    </reaction>
</comment>
<evidence type="ECO:0000313" key="12">
    <source>
        <dbReference type="EMBL" id="THF74646.1"/>
    </source>
</evidence>
<evidence type="ECO:0000256" key="3">
    <source>
        <dbReference type="ARBA" id="ARBA00022630"/>
    </source>
</evidence>
<feature type="binding site" evidence="10">
    <location>
        <position position="199"/>
    </location>
    <ligand>
        <name>FAD</name>
        <dbReference type="ChEBI" id="CHEBI:57692"/>
    </ligand>
</feature>
<keyword evidence="5 10" id="KW-0274">FAD</keyword>
<dbReference type="PANTHER" id="PTHR13914">
    <property type="entry name" value="PROLINE OXIDASE"/>
    <property type="match status" value="1"/>
</dbReference>
<protein>
    <recommendedName>
        <fullName evidence="2">proline dehydrogenase</fullName>
        <ecNumber evidence="2">1.5.5.2</ecNumber>
    </recommendedName>
</protein>
<dbReference type="RefSeq" id="WP_136358972.1">
    <property type="nucleotide sequence ID" value="NZ_CP046266.1"/>
</dbReference>
<keyword evidence="3" id="KW-0285">Flavoprotein</keyword>
<feature type="binding site" evidence="9">
    <location>
        <position position="287"/>
    </location>
    <ligand>
        <name>substrate</name>
    </ligand>
</feature>
<feature type="binding site" evidence="10">
    <location>
        <begin position="185"/>
        <end position="187"/>
    </location>
    <ligand>
        <name>FAD</name>
        <dbReference type="ChEBI" id="CHEBI:57692"/>
    </ligand>
</feature>
<evidence type="ECO:0000313" key="13">
    <source>
        <dbReference type="Proteomes" id="UP000310334"/>
    </source>
</evidence>
<keyword evidence="7" id="KW-0642">Proline metabolism</keyword>
<dbReference type="UniPathway" id="UPA00261">
    <property type="reaction ID" value="UER00373"/>
</dbReference>
<feature type="binding site" evidence="9">
    <location>
        <position position="286"/>
    </location>
    <ligand>
        <name>substrate</name>
    </ligand>
</feature>
<comment type="pathway">
    <text evidence="1">Amino-acid degradation; L-proline degradation into L-glutamate; L-glutamate from L-proline: step 1/2.</text>
</comment>
<comment type="caution">
    <text evidence="12">The sequence shown here is derived from an EMBL/GenBank/DDBJ whole genome shotgun (WGS) entry which is preliminary data.</text>
</comment>
<sequence length="305" mass="35044">MQVITRDFFLYLSKNKALNRAAQNWGGNIAAGKIVGGLNFPSSIKFIKELNEEGLSVTVDHLGEFVTSTSVAKERTEECIKTIEMIAAEGLDSQVSVKMTSLGLDIDEKLVYENMTRILDTAEKLKIMVTIDMEDEVRCQKTLDIFKDFKQRYTYISTVLQAYLYRTENDLNELNQFKPFLRLVKGAYKESPNVAFPDKADVDENYKKLIKTQLLSGIYTAIATHDDAMIEYTKQLAKDHNILPNQFEFQMLYGMRTATQKKLVKDGYKMRVYVPYGNDWYGYFMRRLAERPANIAFALKGMTKK</sequence>
<dbReference type="PIRSF" id="PIRSF000196">
    <property type="entry name" value="Pro_dehydrog"/>
    <property type="match status" value="1"/>
</dbReference>
<name>A0A4S4BLF6_9BACI</name>
<evidence type="ECO:0000256" key="5">
    <source>
        <dbReference type="ARBA" id="ARBA00022827"/>
    </source>
</evidence>